<sequence length="132" mass="14979">MIDDNCLNTSRHRPVLCTLKLGDTISESNYTNADVNANLQINWNTTRQEHISEYYTLLQDYTELNNIIHSELGVDSIDNAYDIIRNKLNEYSSISLPRKNGVVNDALEVVITNTVLTIKNPNGGFEDFTENL</sequence>
<dbReference type="EMBL" id="CP111021">
    <property type="protein sequence ID" value="WAR16322.1"/>
    <property type="molecule type" value="Genomic_DNA"/>
</dbReference>
<name>A0ABY7F3X9_MYAAR</name>
<accession>A0ABY7F3X9</accession>
<keyword evidence="2" id="KW-1185">Reference proteome</keyword>
<reference evidence="1" key="1">
    <citation type="submission" date="2022-11" db="EMBL/GenBank/DDBJ databases">
        <title>Centuries of genome instability and evolution in soft-shell clam transmissible cancer (bioRxiv).</title>
        <authorList>
            <person name="Hart S.F.M."/>
            <person name="Yonemitsu M.A."/>
            <person name="Giersch R.M."/>
            <person name="Beal B.F."/>
            <person name="Arriagada G."/>
            <person name="Davis B.W."/>
            <person name="Ostrander E.A."/>
            <person name="Goff S.P."/>
            <person name="Metzger M.J."/>
        </authorList>
    </citation>
    <scope>NUCLEOTIDE SEQUENCE</scope>
    <source>
        <strain evidence="1">MELC-2E11</strain>
        <tissue evidence="1">Siphon/mantle</tissue>
    </source>
</reference>
<gene>
    <name evidence="1" type="ORF">MAR_030916</name>
</gene>
<protein>
    <submittedName>
        <fullName evidence="1">Uncharacterized protein</fullName>
    </submittedName>
</protein>
<evidence type="ECO:0000313" key="1">
    <source>
        <dbReference type="EMBL" id="WAR16322.1"/>
    </source>
</evidence>
<evidence type="ECO:0000313" key="2">
    <source>
        <dbReference type="Proteomes" id="UP001164746"/>
    </source>
</evidence>
<organism evidence="1 2">
    <name type="scientific">Mya arenaria</name>
    <name type="common">Soft-shell clam</name>
    <dbReference type="NCBI Taxonomy" id="6604"/>
    <lineage>
        <taxon>Eukaryota</taxon>
        <taxon>Metazoa</taxon>
        <taxon>Spiralia</taxon>
        <taxon>Lophotrochozoa</taxon>
        <taxon>Mollusca</taxon>
        <taxon>Bivalvia</taxon>
        <taxon>Autobranchia</taxon>
        <taxon>Heteroconchia</taxon>
        <taxon>Euheterodonta</taxon>
        <taxon>Imparidentia</taxon>
        <taxon>Neoheterodontei</taxon>
        <taxon>Myida</taxon>
        <taxon>Myoidea</taxon>
        <taxon>Myidae</taxon>
        <taxon>Mya</taxon>
    </lineage>
</organism>
<proteinExistence type="predicted"/>
<dbReference type="Proteomes" id="UP001164746">
    <property type="component" value="Chromosome 10"/>
</dbReference>